<accession>A0ABS4N8L0</accession>
<feature type="compositionally biased region" description="Basic and acidic residues" evidence="2">
    <location>
        <begin position="307"/>
        <end position="325"/>
    </location>
</feature>
<feature type="compositionally biased region" description="Basic and acidic residues" evidence="2">
    <location>
        <begin position="247"/>
        <end position="256"/>
    </location>
</feature>
<dbReference type="InterPro" id="IPR023365">
    <property type="entry name" value="Sortase_dom-sf"/>
</dbReference>
<keyword evidence="1 3" id="KW-0378">Hydrolase</keyword>
<organism evidence="3 4">
    <name type="scientific">Streptomyces iranensis</name>
    <dbReference type="NCBI Taxonomy" id="576784"/>
    <lineage>
        <taxon>Bacteria</taxon>
        <taxon>Bacillati</taxon>
        <taxon>Actinomycetota</taxon>
        <taxon>Actinomycetes</taxon>
        <taxon>Kitasatosporales</taxon>
        <taxon>Streptomycetaceae</taxon>
        <taxon>Streptomyces</taxon>
        <taxon>Streptomyces violaceusniger group</taxon>
    </lineage>
</organism>
<dbReference type="Gene3D" id="2.40.260.10">
    <property type="entry name" value="Sortase"/>
    <property type="match status" value="1"/>
</dbReference>
<evidence type="ECO:0000313" key="3">
    <source>
        <dbReference type="EMBL" id="MBP2068339.1"/>
    </source>
</evidence>
<feature type="compositionally biased region" description="Low complexity" evidence="2">
    <location>
        <begin position="119"/>
        <end position="133"/>
    </location>
</feature>
<feature type="compositionally biased region" description="Basic residues" evidence="2">
    <location>
        <begin position="277"/>
        <end position="287"/>
    </location>
</feature>
<dbReference type="InterPro" id="IPR053465">
    <property type="entry name" value="Sortase_Class_E"/>
</dbReference>
<feature type="compositionally biased region" description="Low complexity" evidence="2">
    <location>
        <begin position="93"/>
        <end position="107"/>
    </location>
</feature>
<dbReference type="GO" id="GO:0016787">
    <property type="term" value="F:hydrolase activity"/>
    <property type="evidence" value="ECO:0007669"/>
    <property type="project" value="UniProtKB-KW"/>
</dbReference>
<dbReference type="EC" id="3.4.22.70" evidence="3"/>
<dbReference type="InterPro" id="IPR042003">
    <property type="entry name" value="Sortase_E"/>
</dbReference>
<evidence type="ECO:0000313" key="4">
    <source>
        <dbReference type="Proteomes" id="UP000756710"/>
    </source>
</evidence>
<dbReference type="NCBIfam" id="NF033747">
    <property type="entry name" value="class_E_sortase"/>
    <property type="match status" value="1"/>
</dbReference>
<dbReference type="NCBIfam" id="TIGR01076">
    <property type="entry name" value="sortase_fam"/>
    <property type="match status" value="1"/>
</dbReference>
<dbReference type="Pfam" id="PF04203">
    <property type="entry name" value="Sortase"/>
    <property type="match status" value="1"/>
</dbReference>
<dbReference type="CDD" id="cd05830">
    <property type="entry name" value="Sortase_E"/>
    <property type="match status" value="1"/>
</dbReference>
<dbReference type="RefSeq" id="WP_044572548.1">
    <property type="nucleotide sequence ID" value="NZ_BAABDR010000042.1"/>
</dbReference>
<reference evidence="3 4" key="1">
    <citation type="submission" date="2021-03" db="EMBL/GenBank/DDBJ databases">
        <title>Genomic Encyclopedia of Type Strains, Phase IV (KMG-IV): sequencing the most valuable type-strain genomes for metagenomic binning, comparative biology and taxonomic classification.</title>
        <authorList>
            <person name="Goeker M."/>
        </authorList>
    </citation>
    <scope>NUCLEOTIDE SEQUENCE [LARGE SCALE GENOMIC DNA]</scope>
    <source>
        <strain evidence="3 4">DSM 41954</strain>
    </source>
</reference>
<name>A0ABS4N8L0_9ACTN</name>
<evidence type="ECO:0000256" key="2">
    <source>
        <dbReference type="SAM" id="MobiDB-lite"/>
    </source>
</evidence>
<protein>
    <submittedName>
        <fullName evidence="3">Sortase A</fullName>
        <ecNumber evidence="3">3.4.22.70</ecNumber>
    </submittedName>
</protein>
<feature type="compositionally biased region" description="Basic and acidic residues" evidence="2">
    <location>
        <begin position="1"/>
        <end position="10"/>
    </location>
</feature>
<dbReference type="InterPro" id="IPR005754">
    <property type="entry name" value="Sortase"/>
</dbReference>
<feature type="region of interest" description="Disordered" evidence="2">
    <location>
        <begin position="1"/>
        <end position="326"/>
    </location>
</feature>
<dbReference type="SUPFAM" id="SSF63817">
    <property type="entry name" value="Sortase"/>
    <property type="match status" value="1"/>
</dbReference>
<dbReference type="EMBL" id="JAGGLR010000040">
    <property type="protein sequence ID" value="MBP2068339.1"/>
    <property type="molecule type" value="Genomic_DNA"/>
</dbReference>
<comment type="caution">
    <text evidence="3">The sequence shown here is derived from an EMBL/GenBank/DDBJ whole genome shotgun (WGS) entry which is preliminary data.</text>
</comment>
<gene>
    <name evidence="3" type="ORF">J2Z30_009408</name>
</gene>
<proteinExistence type="predicted"/>
<sequence>MTGPRPEREGAAQGAREPAPYAPYGSHEQHAAPDAHGVHGDPDAFPAAAAEGLRDPLTDPLPDSAPAGPTGRAVGTASLSVPPPTGRRRRAHPAAAAGQEEAAEAAGSPTGRRRARTVPSGSEEAAEAAGPPTGRRRARTVPSGSEGATEAAGPPTGRRRARAALTGPSGAAYAAQPPTRNPGPSPRSGETSSRSDEASPRSAGASARAPEAGETAVLPPVPPRGDDETVALRAVEAPPADRTMLLRKVEADRDGDPDPAPGGRAARRKAAQGAGKRAGKHGSRARRGTAEADATRAAEGAGSAGDARPRTRMEARRAARARKDSPGVVASRVVGELFITLGVVMLLFVTYQLWWTNILAHQQANGAANSLQKKWDESGDERDPGTFSPGQGFAIIYIPKLDVKAPIAEGIDKHKVLDRGMVGHYGKSPLKTAMPWDKKGNFALAGHRNTHGEPFRYINRLKPGDEIVVETQSRYYTYEMSSILPQTPPSNTGVIKPVPPGSGFTEPGRYITLTTCTPEFTSTYRMIVWGKMVDERPRSEGKPDALVE</sequence>
<evidence type="ECO:0000256" key="1">
    <source>
        <dbReference type="ARBA" id="ARBA00022801"/>
    </source>
</evidence>
<feature type="compositionally biased region" description="Basic and acidic residues" evidence="2">
    <location>
        <begin position="27"/>
        <end position="42"/>
    </location>
</feature>
<feature type="compositionally biased region" description="Low complexity" evidence="2">
    <location>
        <begin position="200"/>
        <end position="214"/>
    </location>
</feature>
<keyword evidence="4" id="KW-1185">Reference proteome</keyword>
<dbReference type="Proteomes" id="UP000756710">
    <property type="component" value="Unassembled WGS sequence"/>
</dbReference>